<dbReference type="InterPro" id="IPR051681">
    <property type="entry name" value="Ser/Thr_Kinases-Pseudokinases"/>
</dbReference>
<dbReference type="PANTHER" id="PTHR44329:SF288">
    <property type="entry name" value="MITOGEN-ACTIVATED PROTEIN KINASE KINASE KINASE 20"/>
    <property type="match status" value="1"/>
</dbReference>
<evidence type="ECO:0000256" key="3">
    <source>
        <dbReference type="ARBA" id="ARBA00022777"/>
    </source>
</evidence>
<keyword evidence="3" id="KW-0418">Kinase</keyword>
<proteinExistence type="predicted"/>
<keyword evidence="1" id="KW-0808">Transferase</keyword>
<keyword evidence="4" id="KW-0067">ATP-binding</keyword>
<evidence type="ECO:0000256" key="5">
    <source>
        <dbReference type="SAM" id="MobiDB-lite"/>
    </source>
</evidence>
<dbReference type="InterPro" id="IPR011009">
    <property type="entry name" value="Kinase-like_dom_sf"/>
</dbReference>
<dbReference type="InterPro" id="IPR008271">
    <property type="entry name" value="Ser/Thr_kinase_AS"/>
</dbReference>
<dbReference type="Pfam" id="PF00069">
    <property type="entry name" value="Pkinase"/>
    <property type="match status" value="1"/>
</dbReference>
<gene>
    <name evidence="7" type="ORF">CSSPJE1EN1_LOCUS16885</name>
</gene>
<sequence>MDSRESDDSSSHSKQKHEEAQDDLNSLINHMSDDNSTFYGSAPEEFWCHVSSPPTDMVEDCESEAADDRVSFEAMQFIDPSELEVGEEIAVGGQAHVFLAVWNRVHERALPVVAKRLKGRVPSESKSSFWRQLRNVVGIGGMCLCEVLGVCMKDKAVYIVMERMLGDLRNFMDRTLIPFNWNDPSKYLYKLYMIWCIASGMEQLHKRGFLHRDLKASNVLFGSLTEIDEEAKLDLARRMRPNHQDIEDSWPLSAAKELFFHVSIKVGDYESSEGVAGTGFWRAPEVLQQLKRDVTPVISTNKADVYSYAMLCYEILTGSIPFEGYRQSDYDLVLSGTRPELPAILSEGLRRLLESCWQTDPKQRPNFEKITYVLHREFIDSCTVRPGMSVLHQIYIHQRPETPLEHEELLYGLLGTAYYYFMEDLARRREKPKIERGAQEGVVVRDLDEGE</sequence>
<feature type="region of interest" description="Disordered" evidence="5">
    <location>
        <begin position="1"/>
        <end position="31"/>
    </location>
</feature>
<organism evidence="7 8">
    <name type="scientific">Sphagnum jensenii</name>
    <dbReference type="NCBI Taxonomy" id="128206"/>
    <lineage>
        <taxon>Eukaryota</taxon>
        <taxon>Viridiplantae</taxon>
        <taxon>Streptophyta</taxon>
        <taxon>Embryophyta</taxon>
        <taxon>Bryophyta</taxon>
        <taxon>Sphagnophytina</taxon>
        <taxon>Sphagnopsida</taxon>
        <taxon>Sphagnales</taxon>
        <taxon>Sphagnaceae</taxon>
        <taxon>Sphagnum</taxon>
    </lineage>
</organism>
<accession>A0ABP0X1D4</accession>
<dbReference type="Gene3D" id="1.10.510.10">
    <property type="entry name" value="Transferase(Phosphotransferase) domain 1"/>
    <property type="match status" value="1"/>
</dbReference>
<feature type="domain" description="Protein kinase" evidence="6">
    <location>
        <begin position="83"/>
        <end position="378"/>
    </location>
</feature>
<dbReference type="Proteomes" id="UP001497444">
    <property type="component" value="Chromosome 4"/>
</dbReference>
<evidence type="ECO:0000256" key="2">
    <source>
        <dbReference type="ARBA" id="ARBA00022741"/>
    </source>
</evidence>
<dbReference type="InterPro" id="IPR000719">
    <property type="entry name" value="Prot_kinase_dom"/>
</dbReference>
<dbReference type="PANTHER" id="PTHR44329">
    <property type="entry name" value="SERINE/THREONINE-PROTEIN KINASE TNNI3K-RELATED"/>
    <property type="match status" value="1"/>
</dbReference>
<dbReference type="SUPFAM" id="SSF56112">
    <property type="entry name" value="Protein kinase-like (PK-like)"/>
    <property type="match status" value="1"/>
</dbReference>
<reference evidence="7" key="1">
    <citation type="submission" date="2024-02" db="EMBL/GenBank/DDBJ databases">
        <authorList>
            <consortium name="ELIXIR-Norway"/>
            <consortium name="Elixir Norway"/>
        </authorList>
    </citation>
    <scope>NUCLEOTIDE SEQUENCE</scope>
</reference>
<name>A0ABP0X1D4_9BRYO</name>
<protein>
    <recommendedName>
        <fullName evidence="6">Protein kinase domain-containing protein</fullName>
    </recommendedName>
</protein>
<keyword evidence="8" id="KW-1185">Reference proteome</keyword>
<dbReference type="SMART" id="SM00220">
    <property type="entry name" value="S_TKc"/>
    <property type="match status" value="1"/>
</dbReference>
<dbReference type="PROSITE" id="PS00108">
    <property type="entry name" value="PROTEIN_KINASE_ST"/>
    <property type="match status" value="1"/>
</dbReference>
<feature type="compositionally biased region" description="Basic and acidic residues" evidence="5">
    <location>
        <begin position="1"/>
        <end position="19"/>
    </location>
</feature>
<dbReference type="PROSITE" id="PS50011">
    <property type="entry name" value="PROTEIN_KINASE_DOM"/>
    <property type="match status" value="1"/>
</dbReference>
<dbReference type="EMBL" id="OZ020099">
    <property type="protein sequence ID" value="CAK9271407.1"/>
    <property type="molecule type" value="Genomic_DNA"/>
</dbReference>
<evidence type="ECO:0000256" key="1">
    <source>
        <dbReference type="ARBA" id="ARBA00022679"/>
    </source>
</evidence>
<evidence type="ECO:0000256" key="4">
    <source>
        <dbReference type="ARBA" id="ARBA00022840"/>
    </source>
</evidence>
<evidence type="ECO:0000313" key="8">
    <source>
        <dbReference type="Proteomes" id="UP001497444"/>
    </source>
</evidence>
<keyword evidence="2" id="KW-0547">Nucleotide-binding</keyword>
<evidence type="ECO:0000313" key="7">
    <source>
        <dbReference type="EMBL" id="CAK9271407.1"/>
    </source>
</evidence>
<evidence type="ECO:0000259" key="6">
    <source>
        <dbReference type="PROSITE" id="PS50011"/>
    </source>
</evidence>